<dbReference type="PANTHER" id="PTHR42305:SF1">
    <property type="entry name" value="MEMBRANE PROTEIN RV1733C-RELATED"/>
    <property type="match status" value="1"/>
</dbReference>
<dbReference type="HOGENOM" id="CLU_084215_2_1_11"/>
<keyword evidence="1" id="KW-1133">Transmembrane helix</keyword>
<proteinExistence type="predicted"/>
<accession>C6WJX8</accession>
<evidence type="ECO:0008006" key="4">
    <source>
        <dbReference type="Google" id="ProtNLM"/>
    </source>
</evidence>
<dbReference type="Proteomes" id="UP000002213">
    <property type="component" value="Chromosome"/>
</dbReference>
<feature type="transmembrane region" description="Helical" evidence="1">
    <location>
        <begin position="20"/>
        <end position="40"/>
    </location>
</feature>
<dbReference type="EMBL" id="CP001630">
    <property type="protein sequence ID" value="ACU36353.1"/>
    <property type="molecule type" value="Genomic_DNA"/>
</dbReference>
<dbReference type="InterPro" id="IPR039708">
    <property type="entry name" value="MT1774/Rv1733c-like"/>
</dbReference>
<dbReference type="RefSeq" id="WP_015801242.1">
    <property type="nucleotide sequence ID" value="NC_013093.1"/>
</dbReference>
<reference evidence="2 3" key="1">
    <citation type="journal article" date="2009" name="Stand. Genomic Sci.">
        <title>Complete genome sequence of Actinosynnema mirum type strain (101).</title>
        <authorList>
            <person name="Land M."/>
            <person name="Lapidus A."/>
            <person name="Mayilraj S."/>
            <person name="Chen F."/>
            <person name="Copeland A."/>
            <person name="Del Rio T.G."/>
            <person name="Nolan M."/>
            <person name="Lucas S."/>
            <person name="Tice H."/>
            <person name="Cheng J.F."/>
            <person name="Chertkov O."/>
            <person name="Bruce D."/>
            <person name="Goodwin L."/>
            <person name="Pitluck S."/>
            <person name="Rohde M."/>
            <person name="Goker M."/>
            <person name="Pati A."/>
            <person name="Ivanova N."/>
            <person name="Mavromatis K."/>
            <person name="Chen A."/>
            <person name="Palaniappan K."/>
            <person name="Hauser L."/>
            <person name="Chang Y.J."/>
            <person name="Jeffries C.C."/>
            <person name="Brettin T."/>
            <person name="Detter J.C."/>
            <person name="Han C."/>
            <person name="Chain P."/>
            <person name="Tindall B.J."/>
            <person name="Bristow J."/>
            <person name="Eisen J.A."/>
            <person name="Markowitz V."/>
            <person name="Hugenholtz P."/>
            <person name="Kyrpides N.C."/>
            <person name="Klenk H.P."/>
        </authorList>
    </citation>
    <scope>NUCLEOTIDE SEQUENCE [LARGE SCALE GENOMIC DNA]</scope>
    <source>
        <strain evidence="3">ATCC 29888 / DSM 43827 / JCM 3225 / NBRC 14064 / NCIMB 13271 / NRRL B-12336 / IMRU 3971 / 101</strain>
    </source>
</reference>
<dbReference type="eggNOG" id="ENOG50340RU">
    <property type="taxonomic scope" value="Bacteria"/>
</dbReference>
<protein>
    <recommendedName>
        <fullName evidence="4">Transmembrane protein</fullName>
    </recommendedName>
</protein>
<gene>
    <name evidence="2" type="ordered locus">Amir_2413</name>
</gene>
<sequence>MRLLPGPNPLARAGDRLVGALFGLVWVVAAIGMPVAGAVGTRTHTHLSDLSDHQTSTTTPAQAVLLTDSPHSDASTIGAGAERTQVPATWQTQDGTLRTGTVEAANDLTAGTPVPIWLNPEGTPTPKPLTSGEALLGAAGAGLGTWLALVATATGCGATAHIAVRRAHLRAWEREWALVEPSWRAN</sequence>
<keyword evidence="1" id="KW-0472">Membrane</keyword>
<dbReference type="KEGG" id="ami:Amir_2413"/>
<dbReference type="AlphaFoldDB" id="C6WJX8"/>
<dbReference type="STRING" id="446462.Amir_2413"/>
<organism evidence="2 3">
    <name type="scientific">Actinosynnema mirum (strain ATCC 29888 / DSM 43827 / JCM 3225 / NBRC 14064 / NCIMB 13271 / NRRL B-12336 / IMRU 3971 / 101)</name>
    <dbReference type="NCBI Taxonomy" id="446462"/>
    <lineage>
        <taxon>Bacteria</taxon>
        <taxon>Bacillati</taxon>
        <taxon>Actinomycetota</taxon>
        <taxon>Actinomycetes</taxon>
        <taxon>Pseudonocardiales</taxon>
        <taxon>Pseudonocardiaceae</taxon>
        <taxon>Actinosynnema</taxon>
    </lineage>
</organism>
<keyword evidence="1" id="KW-0812">Transmembrane</keyword>
<dbReference type="PANTHER" id="PTHR42305">
    <property type="entry name" value="MEMBRANE PROTEIN RV1733C-RELATED"/>
    <property type="match status" value="1"/>
</dbReference>
<evidence type="ECO:0000256" key="1">
    <source>
        <dbReference type="SAM" id="Phobius"/>
    </source>
</evidence>
<name>C6WJX8_ACTMD</name>
<keyword evidence="3" id="KW-1185">Reference proteome</keyword>
<evidence type="ECO:0000313" key="3">
    <source>
        <dbReference type="Proteomes" id="UP000002213"/>
    </source>
</evidence>
<evidence type="ECO:0000313" key="2">
    <source>
        <dbReference type="EMBL" id="ACU36353.1"/>
    </source>
</evidence>